<dbReference type="CDD" id="cd00383">
    <property type="entry name" value="trans_reg_C"/>
    <property type="match status" value="1"/>
</dbReference>
<proteinExistence type="predicted"/>
<accession>A0ABT0JVX6</accession>
<dbReference type="SUPFAM" id="SSF52172">
    <property type="entry name" value="CheY-like"/>
    <property type="match status" value="1"/>
</dbReference>
<dbReference type="RefSeq" id="WP_248824119.1">
    <property type="nucleotide sequence ID" value="NZ_JALKFT010000006.1"/>
</dbReference>
<protein>
    <submittedName>
        <fullName evidence="6">Response regulator transcription factor</fullName>
    </submittedName>
</protein>
<dbReference type="InterPro" id="IPR001867">
    <property type="entry name" value="OmpR/PhoB-type_DNA-bd"/>
</dbReference>
<keyword evidence="2" id="KW-0597">Phosphoprotein</keyword>
<dbReference type="PANTHER" id="PTHR48111">
    <property type="entry name" value="REGULATOR OF RPOS"/>
    <property type="match status" value="1"/>
</dbReference>
<evidence type="ECO:0000256" key="3">
    <source>
        <dbReference type="PROSITE-ProRule" id="PRU01091"/>
    </source>
</evidence>
<evidence type="ECO:0000256" key="2">
    <source>
        <dbReference type="PROSITE-ProRule" id="PRU00169"/>
    </source>
</evidence>
<feature type="DNA-binding region" description="OmpR/PhoB-type" evidence="3">
    <location>
        <begin position="136"/>
        <end position="230"/>
    </location>
</feature>
<dbReference type="SMART" id="SM00448">
    <property type="entry name" value="REC"/>
    <property type="match status" value="1"/>
</dbReference>
<name>A0ABT0JVX6_9ACTN</name>
<dbReference type="PROSITE" id="PS50110">
    <property type="entry name" value="RESPONSE_REGULATORY"/>
    <property type="match status" value="1"/>
</dbReference>
<dbReference type="Pfam" id="PF00072">
    <property type="entry name" value="Response_reg"/>
    <property type="match status" value="1"/>
</dbReference>
<dbReference type="Proteomes" id="UP001201873">
    <property type="component" value="Unassembled WGS sequence"/>
</dbReference>
<keyword evidence="7" id="KW-1185">Reference proteome</keyword>
<feature type="domain" description="OmpR/PhoB-type" evidence="5">
    <location>
        <begin position="136"/>
        <end position="230"/>
    </location>
</feature>
<evidence type="ECO:0000256" key="1">
    <source>
        <dbReference type="ARBA" id="ARBA00023125"/>
    </source>
</evidence>
<dbReference type="InterPro" id="IPR039420">
    <property type="entry name" value="WalR-like"/>
</dbReference>
<evidence type="ECO:0000313" key="7">
    <source>
        <dbReference type="Proteomes" id="UP001201873"/>
    </source>
</evidence>
<keyword evidence="1 3" id="KW-0238">DNA-binding</keyword>
<evidence type="ECO:0000259" key="4">
    <source>
        <dbReference type="PROSITE" id="PS50110"/>
    </source>
</evidence>
<feature type="domain" description="Response regulatory" evidence="4">
    <location>
        <begin position="8"/>
        <end position="122"/>
    </location>
</feature>
<evidence type="ECO:0000259" key="5">
    <source>
        <dbReference type="PROSITE" id="PS51755"/>
    </source>
</evidence>
<dbReference type="Gene3D" id="1.10.10.10">
    <property type="entry name" value="Winged helix-like DNA-binding domain superfamily/Winged helix DNA-binding domain"/>
    <property type="match status" value="1"/>
</dbReference>
<dbReference type="CDD" id="cd17574">
    <property type="entry name" value="REC_OmpR"/>
    <property type="match status" value="1"/>
</dbReference>
<dbReference type="InterPro" id="IPR001789">
    <property type="entry name" value="Sig_transdc_resp-reg_receiver"/>
</dbReference>
<gene>
    <name evidence="6" type="ORF">MXD59_07940</name>
</gene>
<evidence type="ECO:0000313" key="6">
    <source>
        <dbReference type="EMBL" id="MCK9875702.1"/>
    </source>
</evidence>
<dbReference type="PANTHER" id="PTHR48111:SF38">
    <property type="entry name" value="TWO-COMPONENT RESPONSE REGULATOR"/>
    <property type="match status" value="1"/>
</dbReference>
<dbReference type="PROSITE" id="PS51755">
    <property type="entry name" value="OMPR_PHOB"/>
    <property type="match status" value="1"/>
</dbReference>
<comment type="caution">
    <text evidence="6">The sequence shown here is derived from an EMBL/GenBank/DDBJ whole genome shotgun (WGS) entry which is preliminary data.</text>
</comment>
<dbReference type="Gene3D" id="3.40.50.2300">
    <property type="match status" value="1"/>
</dbReference>
<dbReference type="EMBL" id="JALKFT010000006">
    <property type="protein sequence ID" value="MCK9875702.1"/>
    <property type="molecule type" value="Genomic_DNA"/>
</dbReference>
<organism evidence="6 7">
    <name type="scientific">Frankia umida</name>
    <dbReference type="NCBI Taxonomy" id="573489"/>
    <lineage>
        <taxon>Bacteria</taxon>
        <taxon>Bacillati</taxon>
        <taxon>Actinomycetota</taxon>
        <taxon>Actinomycetes</taxon>
        <taxon>Frankiales</taxon>
        <taxon>Frankiaceae</taxon>
        <taxon>Frankia</taxon>
    </lineage>
</organism>
<dbReference type="InterPro" id="IPR036388">
    <property type="entry name" value="WH-like_DNA-bd_sf"/>
</dbReference>
<dbReference type="SMART" id="SM00862">
    <property type="entry name" value="Trans_reg_C"/>
    <property type="match status" value="1"/>
</dbReference>
<dbReference type="Gene3D" id="6.10.250.690">
    <property type="match status" value="1"/>
</dbReference>
<dbReference type="Pfam" id="PF00486">
    <property type="entry name" value="Trans_reg_C"/>
    <property type="match status" value="1"/>
</dbReference>
<feature type="modified residue" description="4-aspartylphosphate" evidence="2">
    <location>
        <position position="58"/>
    </location>
</feature>
<dbReference type="InterPro" id="IPR011006">
    <property type="entry name" value="CheY-like_superfamily"/>
</dbReference>
<sequence>MVRSAAARVLVVEDDVSLGRLLTRSLRRAGYTAILVADGASALEQAASTDPPDLVLLDLGLPDLDGNDVCRRMRGLTDSPVIVITARAEEADRVRALDLGADDYLVKPFGLAELLARIRAVRRRAVRATAAAASGNEILRHGPIAVDLRSRQVHLNGRPVALTAKEFDLLACLAHDPGRALRREEILAAVWGEWFGSSRALDVHVGALRRKLGPGRYIETVYGVGFRLVDPTTAPTGGHR</sequence>
<reference evidence="6 7" key="1">
    <citation type="submission" date="2022-04" db="EMBL/GenBank/DDBJ databases">
        <title>Genome diversity in the genus Frankia.</title>
        <authorList>
            <person name="Carlos-Shanley C."/>
            <person name="Hahn D."/>
        </authorList>
    </citation>
    <scope>NUCLEOTIDE SEQUENCE [LARGE SCALE GENOMIC DNA]</scope>
    <source>
        <strain evidence="6 7">Ag45/Mut15</strain>
    </source>
</reference>